<comment type="caution">
    <text evidence="1">The sequence shown here is derived from an EMBL/GenBank/DDBJ whole genome shotgun (WGS) entry which is preliminary data.</text>
</comment>
<gene>
    <name evidence="1" type="ORF">M2A_1932</name>
</gene>
<keyword evidence="2" id="KW-1185">Reference proteome</keyword>
<dbReference type="RefSeq" id="WP_156101723.1">
    <property type="nucleotide sequence ID" value="NZ_BBIO01000009.1"/>
</dbReference>
<dbReference type="Proteomes" id="UP000028702">
    <property type="component" value="Unassembled WGS sequence"/>
</dbReference>
<proteinExistence type="predicted"/>
<organism evidence="1 2">
    <name type="scientific">Tepidicaulis marinus</name>
    <dbReference type="NCBI Taxonomy" id="1333998"/>
    <lineage>
        <taxon>Bacteria</taxon>
        <taxon>Pseudomonadati</taxon>
        <taxon>Pseudomonadota</taxon>
        <taxon>Alphaproteobacteria</taxon>
        <taxon>Hyphomicrobiales</taxon>
        <taxon>Parvibaculaceae</taxon>
        <taxon>Tepidicaulis</taxon>
    </lineage>
</organism>
<sequence>MTIPAIVEMTDYLGVVGKSFLRCHQRDHAIAELKLPFTFPQIKAEGILHSAVRVGD</sequence>
<evidence type="ECO:0000313" key="1">
    <source>
        <dbReference type="EMBL" id="GAK45433.1"/>
    </source>
</evidence>
<accession>A0A081BBL5</accession>
<dbReference type="EMBL" id="BBIO01000009">
    <property type="protein sequence ID" value="GAK45433.1"/>
    <property type="molecule type" value="Genomic_DNA"/>
</dbReference>
<reference evidence="1 2" key="1">
    <citation type="submission" date="2014-07" db="EMBL/GenBank/DDBJ databases">
        <title>Tepidicaulis marinum gen. nov., sp. nov., a novel marine bacterium denitrifying nitrate to nitrous oxide strictly under microaerobic conditions.</title>
        <authorList>
            <person name="Takeuchi M."/>
            <person name="Yamagishi T."/>
            <person name="Kamagata Y."/>
            <person name="Oshima K."/>
            <person name="Hattori M."/>
            <person name="Katayama T."/>
            <person name="Hanada S."/>
            <person name="Tamaki H."/>
            <person name="Marumo K."/>
            <person name="Maeda H."/>
            <person name="Nedachi M."/>
            <person name="Iwasaki W."/>
            <person name="Suwa Y."/>
            <person name="Sakata S."/>
        </authorList>
    </citation>
    <scope>NUCLEOTIDE SEQUENCE [LARGE SCALE GENOMIC DNA]</scope>
    <source>
        <strain evidence="1 2">MA2</strain>
    </source>
</reference>
<evidence type="ECO:0000313" key="2">
    <source>
        <dbReference type="Proteomes" id="UP000028702"/>
    </source>
</evidence>
<dbReference type="AlphaFoldDB" id="A0A081BBL5"/>
<protein>
    <submittedName>
        <fullName evidence="1">Conserved protein</fullName>
    </submittedName>
</protein>
<name>A0A081BBL5_9HYPH</name>